<feature type="domain" description="HTH cro/C1-type" evidence="1">
    <location>
        <begin position="10"/>
        <end position="64"/>
    </location>
</feature>
<evidence type="ECO:0000313" key="2">
    <source>
        <dbReference type="EMBL" id="TGY91715.1"/>
    </source>
</evidence>
<accession>A0A4S2H7B7</accession>
<dbReference type="OrthoDB" id="123556at2"/>
<dbReference type="Proteomes" id="UP000305451">
    <property type="component" value="Unassembled WGS sequence"/>
</dbReference>
<dbReference type="SUPFAM" id="SSF47413">
    <property type="entry name" value="lambda repressor-like DNA-binding domains"/>
    <property type="match status" value="1"/>
</dbReference>
<gene>
    <name evidence="2" type="ORF">E5162_13930</name>
</gene>
<dbReference type="GO" id="GO:0003677">
    <property type="term" value="F:DNA binding"/>
    <property type="evidence" value="ECO:0007669"/>
    <property type="project" value="InterPro"/>
</dbReference>
<dbReference type="InterPro" id="IPR001387">
    <property type="entry name" value="Cro/C1-type_HTH"/>
</dbReference>
<organism evidence="2 3">
    <name type="scientific">Marinicauda pacifica</name>
    <dbReference type="NCBI Taxonomy" id="1133559"/>
    <lineage>
        <taxon>Bacteria</taxon>
        <taxon>Pseudomonadati</taxon>
        <taxon>Pseudomonadota</taxon>
        <taxon>Alphaproteobacteria</taxon>
        <taxon>Maricaulales</taxon>
        <taxon>Maricaulaceae</taxon>
        <taxon>Marinicauda</taxon>
    </lineage>
</organism>
<dbReference type="CDD" id="cd00093">
    <property type="entry name" value="HTH_XRE"/>
    <property type="match status" value="1"/>
</dbReference>
<reference evidence="2 3" key="1">
    <citation type="journal article" date="2013" name="Int. J. Syst. Evol. Microbiol.">
        <title>Marinicauda pacifica gen. nov., sp. nov., a prosthecate alphaproteobacterium of the family Hyphomonadaceae isolated from deep seawater.</title>
        <authorList>
            <person name="Zhang X.Y."/>
            <person name="Li G.W."/>
            <person name="Wang C.S."/>
            <person name="Zhang Y.J."/>
            <person name="Xu X.W."/>
            <person name="Li H."/>
            <person name="Liu A."/>
            <person name="Liu C."/>
            <person name="Xie B.B."/>
            <person name="Qin Q.L."/>
            <person name="Xu Z."/>
            <person name="Chen X.L."/>
            <person name="Zhou B.C."/>
            <person name="Zhang Y.Z."/>
        </authorList>
    </citation>
    <scope>NUCLEOTIDE SEQUENCE [LARGE SCALE GENOMIC DNA]</scope>
    <source>
        <strain evidence="2 3">P-1 km-3</strain>
    </source>
</reference>
<evidence type="ECO:0000259" key="1">
    <source>
        <dbReference type="PROSITE" id="PS50943"/>
    </source>
</evidence>
<comment type="caution">
    <text evidence="2">The sequence shown here is derived from an EMBL/GenBank/DDBJ whole genome shotgun (WGS) entry which is preliminary data.</text>
</comment>
<dbReference type="Pfam" id="PF01381">
    <property type="entry name" value="HTH_3"/>
    <property type="match status" value="1"/>
</dbReference>
<sequence length="171" mass="18751">MSRLHLGEKLRAFRIRQRIKQEALAADLGVSQATISRLESGVMEASQQLADSIEALLANPTNQSSFDYWRAAVSRLDGLFALYRLMGTESDPLTVSRGFERWAEAGATAPDNAMDTIAQAVSQTRSALVDATQQPVTRPITIDGAKLHLNLQLVVDDHGSRLALVEIIRTH</sequence>
<dbReference type="Gene3D" id="1.10.260.40">
    <property type="entry name" value="lambda repressor-like DNA-binding domains"/>
    <property type="match status" value="1"/>
</dbReference>
<dbReference type="PROSITE" id="PS50943">
    <property type="entry name" value="HTH_CROC1"/>
    <property type="match status" value="1"/>
</dbReference>
<dbReference type="EMBL" id="SRXV01000005">
    <property type="protein sequence ID" value="TGY91715.1"/>
    <property type="molecule type" value="Genomic_DNA"/>
</dbReference>
<dbReference type="AlphaFoldDB" id="A0A4S2H7B7"/>
<proteinExistence type="predicted"/>
<protein>
    <submittedName>
        <fullName evidence="2">Helix-turn-helix domain-containing protein</fullName>
    </submittedName>
</protein>
<dbReference type="RefSeq" id="WP_135945891.1">
    <property type="nucleotide sequence ID" value="NZ_BMEI01000005.1"/>
</dbReference>
<keyword evidence="3" id="KW-1185">Reference proteome</keyword>
<dbReference type="InterPro" id="IPR010982">
    <property type="entry name" value="Lambda_DNA-bd_dom_sf"/>
</dbReference>
<name>A0A4S2H7B7_9PROT</name>
<dbReference type="SMART" id="SM00530">
    <property type="entry name" value="HTH_XRE"/>
    <property type="match status" value="1"/>
</dbReference>
<evidence type="ECO:0000313" key="3">
    <source>
        <dbReference type="Proteomes" id="UP000305451"/>
    </source>
</evidence>